<dbReference type="CDD" id="cd23338">
    <property type="entry name" value="beta-trefoil_FSCN_FRG1"/>
    <property type="match status" value="1"/>
</dbReference>
<dbReference type="Pfam" id="PF06229">
    <property type="entry name" value="FRG1"/>
    <property type="match status" value="1"/>
</dbReference>
<comment type="similarity">
    <text evidence="2">Belongs to the FRG1 family.</text>
</comment>
<comment type="subcellular location">
    <subcellularLocation>
        <location evidence="1">Nucleus</location>
        <location evidence="1">Nucleolus</location>
    </subcellularLocation>
</comment>
<feature type="compositionally biased region" description="Basic and acidic residues" evidence="4">
    <location>
        <begin position="37"/>
        <end position="46"/>
    </location>
</feature>
<keyword evidence="3" id="KW-0539">Nucleus</keyword>
<evidence type="ECO:0000313" key="5">
    <source>
        <dbReference type="EMBL" id="KAG8231434.1"/>
    </source>
</evidence>
<gene>
    <name evidence="5" type="ORF">J437_LFUL000151</name>
</gene>
<proteinExistence type="inferred from homology"/>
<dbReference type="GO" id="GO:0055120">
    <property type="term" value="C:striated muscle dense body"/>
    <property type="evidence" value="ECO:0007669"/>
    <property type="project" value="TreeGrafter"/>
</dbReference>
<dbReference type="InterPro" id="IPR008999">
    <property type="entry name" value="Actin-crosslinking"/>
</dbReference>
<evidence type="ECO:0000313" key="6">
    <source>
        <dbReference type="Proteomes" id="UP000792457"/>
    </source>
</evidence>
<dbReference type="PANTHER" id="PTHR12928:SF0">
    <property type="entry name" value="FSHD REGION GENE 1"/>
    <property type="match status" value="1"/>
</dbReference>
<evidence type="ECO:0000256" key="4">
    <source>
        <dbReference type="SAM" id="MobiDB-lite"/>
    </source>
</evidence>
<dbReference type="SUPFAM" id="SSF50405">
    <property type="entry name" value="Actin-crosslinking proteins"/>
    <property type="match status" value="1"/>
</dbReference>
<comment type="caution">
    <text evidence="5">The sequence shown here is derived from an EMBL/GenBank/DDBJ whole genome shotgun (WGS) entry which is preliminary data.</text>
</comment>
<dbReference type="EMBL" id="KZ308556">
    <property type="protein sequence ID" value="KAG8231434.1"/>
    <property type="molecule type" value="Genomic_DNA"/>
</dbReference>
<keyword evidence="6" id="KW-1185">Reference proteome</keyword>
<dbReference type="OrthoDB" id="5539371at2759"/>
<organism evidence="5 6">
    <name type="scientific">Ladona fulva</name>
    <name type="common">Scarce chaser dragonfly</name>
    <name type="synonym">Libellula fulva</name>
    <dbReference type="NCBI Taxonomy" id="123851"/>
    <lineage>
        <taxon>Eukaryota</taxon>
        <taxon>Metazoa</taxon>
        <taxon>Ecdysozoa</taxon>
        <taxon>Arthropoda</taxon>
        <taxon>Hexapoda</taxon>
        <taxon>Insecta</taxon>
        <taxon>Pterygota</taxon>
        <taxon>Palaeoptera</taxon>
        <taxon>Odonata</taxon>
        <taxon>Epiprocta</taxon>
        <taxon>Anisoptera</taxon>
        <taxon>Libelluloidea</taxon>
        <taxon>Libellulidae</taxon>
        <taxon>Ladona</taxon>
    </lineage>
</organism>
<sequence>MAEYGTVKVAKLNIKGFNSSSKKKKKRKRSDQTNEEGGGKDEDFSNHGDGPSPEEILTAVRVGDSKIALKSGYGKYIRVEAGTGKVVGRSDAIGALEQWEPVFQDGKMALLGSNEHFLGEDSSTGDVVAISKSVGPGEIVRVRSNVPRACDKAGTSKGEDDQDKGNIRQVEINYVKKFQKFQDKRLRLCEEETDNLEKARIEGSLHEALLDRRSKMKADRYCK</sequence>
<feature type="region of interest" description="Disordered" evidence="4">
    <location>
        <begin position="18"/>
        <end position="56"/>
    </location>
</feature>
<reference evidence="5" key="2">
    <citation type="submission" date="2017-10" db="EMBL/GenBank/DDBJ databases">
        <title>Ladona fulva Genome sequencing and assembly.</title>
        <authorList>
            <person name="Murali S."/>
            <person name="Richards S."/>
            <person name="Bandaranaike D."/>
            <person name="Bellair M."/>
            <person name="Blankenburg K."/>
            <person name="Chao H."/>
            <person name="Dinh H."/>
            <person name="Doddapaneni H."/>
            <person name="Dugan-Rocha S."/>
            <person name="Elkadiri S."/>
            <person name="Gnanaolivu R."/>
            <person name="Hernandez B."/>
            <person name="Skinner E."/>
            <person name="Javaid M."/>
            <person name="Lee S."/>
            <person name="Li M."/>
            <person name="Ming W."/>
            <person name="Munidasa M."/>
            <person name="Muniz J."/>
            <person name="Nguyen L."/>
            <person name="Hughes D."/>
            <person name="Osuji N."/>
            <person name="Pu L.-L."/>
            <person name="Puazo M."/>
            <person name="Qu C."/>
            <person name="Quiroz J."/>
            <person name="Raj R."/>
            <person name="Weissenberger G."/>
            <person name="Xin Y."/>
            <person name="Zou X."/>
            <person name="Han Y."/>
            <person name="Worley K."/>
            <person name="Muzny D."/>
            <person name="Gibbs R."/>
        </authorList>
    </citation>
    <scope>NUCLEOTIDE SEQUENCE</scope>
    <source>
        <strain evidence="5">Sampled in the wild</strain>
    </source>
</reference>
<dbReference type="GO" id="GO:0005730">
    <property type="term" value="C:nucleolus"/>
    <property type="evidence" value="ECO:0007669"/>
    <property type="project" value="UniProtKB-SubCell"/>
</dbReference>
<evidence type="ECO:0000256" key="1">
    <source>
        <dbReference type="ARBA" id="ARBA00004604"/>
    </source>
</evidence>
<evidence type="ECO:0000256" key="3">
    <source>
        <dbReference type="ARBA" id="ARBA00023242"/>
    </source>
</evidence>
<dbReference type="AlphaFoldDB" id="A0A8K0KC34"/>
<accession>A0A8K0KC34</accession>
<name>A0A8K0KC34_LADFU</name>
<dbReference type="GO" id="GO:0051015">
    <property type="term" value="F:actin filament binding"/>
    <property type="evidence" value="ECO:0007669"/>
    <property type="project" value="TreeGrafter"/>
</dbReference>
<reference evidence="5" key="1">
    <citation type="submission" date="2013-04" db="EMBL/GenBank/DDBJ databases">
        <authorList>
            <person name="Qu J."/>
            <person name="Murali S.C."/>
            <person name="Bandaranaike D."/>
            <person name="Bellair M."/>
            <person name="Blankenburg K."/>
            <person name="Chao H."/>
            <person name="Dinh H."/>
            <person name="Doddapaneni H."/>
            <person name="Downs B."/>
            <person name="Dugan-Rocha S."/>
            <person name="Elkadiri S."/>
            <person name="Gnanaolivu R.D."/>
            <person name="Hernandez B."/>
            <person name="Javaid M."/>
            <person name="Jayaseelan J.C."/>
            <person name="Lee S."/>
            <person name="Li M."/>
            <person name="Ming W."/>
            <person name="Munidasa M."/>
            <person name="Muniz J."/>
            <person name="Nguyen L."/>
            <person name="Ongeri F."/>
            <person name="Osuji N."/>
            <person name="Pu L.-L."/>
            <person name="Puazo M."/>
            <person name="Qu C."/>
            <person name="Quiroz J."/>
            <person name="Raj R."/>
            <person name="Weissenberger G."/>
            <person name="Xin Y."/>
            <person name="Zou X."/>
            <person name="Han Y."/>
            <person name="Richards S."/>
            <person name="Worley K."/>
            <person name="Muzny D."/>
            <person name="Gibbs R."/>
        </authorList>
    </citation>
    <scope>NUCLEOTIDE SEQUENCE</scope>
    <source>
        <strain evidence="5">Sampled in the wild</strain>
    </source>
</reference>
<dbReference type="PANTHER" id="PTHR12928">
    <property type="entry name" value="FRG1 PROTEIN"/>
    <property type="match status" value="1"/>
</dbReference>
<dbReference type="InterPro" id="IPR010414">
    <property type="entry name" value="FRG1"/>
</dbReference>
<evidence type="ECO:0000256" key="2">
    <source>
        <dbReference type="ARBA" id="ARBA00010878"/>
    </source>
</evidence>
<dbReference type="GO" id="GO:0071013">
    <property type="term" value="C:catalytic step 2 spliceosome"/>
    <property type="evidence" value="ECO:0007669"/>
    <property type="project" value="TreeGrafter"/>
</dbReference>
<protein>
    <submittedName>
        <fullName evidence="5">Uncharacterized protein</fullName>
    </submittedName>
</protein>
<dbReference type="Gene3D" id="2.80.10.50">
    <property type="match status" value="1"/>
</dbReference>
<dbReference type="Proteomes" id="UP000792457">
    <property type="component" value="Unassembled WGS sequence"/>
</dbReference>